<organism evidence="3 4">
    <name type="scientific">Actinomadura macrotermitis</name>
    <dbReference type="NCBI Taxonomy" id="2585200"/>
    <lineage>
        <taxon>Bacteria</taxon>
        <taxon>Bacillati</taxon>
        <taxon>Actinomycetota</taxon>
        <taxon>Actinomycetes</taxon>
        <taxon>Streptosporangiales</taxon>
        <taxon>Thermomonosporaceae</taxon>
        <taxon>Actinomadura</taxon>
    </lineage>
</organism>
<dbReference type="OrthoDB" id="9805134at2"/>
<evidence type="ECO:0008006" key="5">
    <source>
        <dbReference type="Google" id="ProtNLM"/>
    </source>
</evidence>
<accession>A0A7K0C2S2</accession>
<dbReference type="PANTHER" id="PTHR47506:SF1">
    <property type="entry name" value="HTH-TYPE TRANSCRIPTIONAL REGULATOR YJDC"/>
    <property type="match status" value="1"/>
</dbReference>
<evidence type="ECO:0000313" key="4">
    <source>
        <dbReference type="Proteomes" id="UP000487268"/>
    </source>
</evidence>
<keyword evidence="2" id="KW-0804">Transcription</keyword>
<keyword evidence="1" id="KW-0805">Transcription regulation</keyword>
<sequence>MVVLGAVAGTVKNTGVQEFLAERRQGMQATILARLRQGVHDGDLPPEADLPALAAFYMTVLQGMSLQSRDGASRDVLETVVTCAMAAWDALAGARAEQPA</sequence>
<evidence type="ECO:0000256" key="1">
    <source>
        <dbReference type="ARBA" id="ARBA00023015"/>
    </source>
</evidence>
<dbReference type="InterPro" id="IPR036271">
    <property type="entry name" value="Tet_transcr_reg_TetR-rel_C_sf"/>
</dbReference>
<dbReference type="EMBL" id="WEGH01000004">
    <property type="protein sequence ID" value="MQY07731.1"/>
    <property type="molecule type" value="Genomic_DNA"/>
</dbReference>
<dbReference type="Proteomes" id="UP000487268">
    <property type="component" value="Unassembled WGS sequence"/>
</dbReference>
<name>A0A7K0C2S2_9ACTN</name>
<dbReference type="PANTHER" id="PTHR47506">
    <property type="entry name" value="TRANSCRIPTIONAL REGULATORY PROTEIN"/>
    <property type="match status" value="1"/>
</dbReference>
<reference evidence="3 4" key="1">
    <citation type="submission" date="2019-10" db="EMBL/GenBank/DDBJ databases">
        <title>Actinomadura rubteroloni sp. nov. and Actinomadura macrotermitis sp. nov., isolated from the gut of fungus growing-termite Macrotermes natalensis.</title>
        <authorList>
            <person name="Benndorf R."/>
            <person name="Martin K."/>
            <person name="Kuefner M."/>
            <person name="De Beer W."/>
            <person name="Kaster A.-K."/>
            <person name="Vollmers J."/>
            <person name="Poulsen M."/>
            <person name="Beemelmanns C."/>
        </authorList>
    </citation>
    <scope>NUCLEOTIDE SEQUENCE [LARGE SCALE GENOMIC DNA]</scope>
    <source>
        <strain evidence="3 4">RB68</strain>
    </source>
</reference>
<evidence type="ECO:0000256" key="2">
    <source>
        <dbReference type="ARBA" id="ARBA00023163"/>
    </source>
</evidence>
<dbReference type="SUPFAM" id="SSF48498">
    <property type="entry name" value="Tetracyclin repressor-like, C-terminal domain"/>
    <property type="match status" value="1"/>
</dbReference>
<keyword evidence="4" id="KW-1185">Reference proteome</keyword>
<dbReference type="RefSeq" id="WP_153538169.1">
    <property type="nucleotide sequence ID" value="NZ_WEGH01000004.1"/>
</dbReference>
<dbReference type="Gene3D" id="1.10.357.10">
    <property type="entry name" value="Tetracycline Repressor, domain 2"/>
    <property type="match status" value="1"/>
</dbReference>
<gene>
    <name evidence="3" type="ORF">ACRB68_58330</name>
</gene>
<comment type="caution">
    <text evidence="3">The sequence shown here is derived from an EMBL/GenBank/DDBJ whole genome shotgun (WGS) entry which is preliminary data.</text>
</comment>
<protein>
    <recommendedName>
        <fullName evidence="5">TetR family transcriptional regulator</fullName>
    </recommendedName>
</protein>
<dbReference type="AlphaFoldDB" id="A0A7K0C2S2"/>
<evidence type="ECO:0000313" key="3">
    <source>
        <dbReference type="EMBL" id="MQY07731.1"/>
    </source>
</evidence>
<proteinExistence type="predicted"/>